<accession>A0ABQ8T3Q0</accession>
<dbReference type="EMBL" id="JAJSOF020000017">
    <property type="protein sequence ID" value="KAJ4440522.1"/>
    <property type="molecule type" value="Genomic_DNA"/>
</dbReference>
<gene>
    <name evidence="1" type="ORF">ANN_08663</name>
</gene>
<comment type="caution">
    <text evidence="1">The sequence shown here is derived from an EMBL/GenBank/DDBJ whole genome shotgun (WGS) entry which is preliminary data.</text>
</comment>
<evidence type="ECO:0000313" key="2">
    <source>
        <dbReference type="Proteomes" id="UP001148838"/>
    </source>
</evidence>
<evidence type="ECO:0000313" key="1">
    <source>
        <dbReference type="EMBL" id="KAJ4440522.1"/>
    </source>
</evidence>
<organism evidence="1 2">
    <name type="scientific">Periplaneta americana</name>
    <name type="common">American cockroach</name>
    <name type="synonym">Blatta americana</name>
    <dbReference type="NCBI Taxonomy" id="6978"/>
    <lineage>
        <taxon>Eukaryota</taxon>
        <taxon>Metazoa</taxon>
        <taxon>Ecdysozoa</taxon>
        <taxon>Arthropoda</taxon>
        <taxon>Hexapoda</taxon>
        <taxon>Insecta</taxon>
        <taxon>Pterygota</taxon>
        <taxon>Neoptera</taxon>
        <taxon>Polyneoptera</taxon>
        <taxon>Dictyoptera</taxon>
        <taxon>Blattodea</taxon>
        <taxon>Blattoidea</taxon>
        <taxon>Blattidae</taxon>
        <taxon>Blattinae</taxon>
        <taxon>Periplaneta</taxon>
    </lineage>
</organism>
<dbReference type="Proteomes" id="UP001148838">
    <property type="component" value="Unassembled WGS sequence"/>
</dbReference>
<proteinExistence type="predicted"/>
<name>A0ABQ8T3Q0_PERAM</name>
<protein>
    <submittedName>
        <fullName evidence="1">Uncharacterized protein</fullName>
    </submittedName>
</protein>
<sequence length="100" mass="11292">MTGLCEGGDNEPADSLKAIYIRSRCISLRPVCRTDIPHPTECRLSHEASTLKNIKISYDSRFETRRFLFRVAIAPGLENINPKTVGVLFIDISQHSLRAY</sequence>
<reference evidence="1 2" key="1">
    <citation type="journal article" date="2022" name="Allergy">
        <title>Genome assembly and annotation of Periplaneta americana reveal a comprehensive cockroach allergen profile.</title>
        <authorList>
            <person name="Wang L."/>
            <person name="Xiong Q."/>
            <person name="Saelim N."/>
            <person name="Wang L."/>
            <person name="Nong W."/>
            <person name="Wan A.T."/>
            <person name="Shi M."/>
            <person name="Liu X."/>
            <person name="Cao Q."/>
            <person name="Hui J.H.L."/>
            <person name="Sookrung N."/>
            <person name="Leung T.F."/>
            <person name="Tungtrongchitr A."/>
            <person name="Tsui S.K.W."/>
        </authorList>
    </citation>
    <scope>NUCLEOTIDE SEQUENCE [LARGE SCALE GENOMIC DNA]</scope>
    <source>
        <strain evidence="1">PWHHKU_190912</strain>
    </source>
</reference>
<keyword evidence="2" id="KW-1185">Reference proteome</keyword>